<reference evidence="9 10" key="1">
    <citation type="submission" date="2018-09" db="EMBL/GenBank/DDBJ databases">
        <authorList>
            <person name="Grouzdev D.S."/>
            <person name="Krutkina M.S."/>
        </authorList>
    </citation>
    <scope>NUCLEOTIDE SEQUENCE [LARGE SCALE GENOMIC DNA]</scope>
    <source>
        <strain evidence="9 10">RmlP001</strain>
    </source>
</reference>
<dbReference type="GO" id="GO:0005886">
    <property type="term" value="C:plasma membrane"/>
    <property type="evidence" value="ECO:0007669"/>
    <property type="project" value="TreeGrafter"/>
</dbReference>
<dbReference type="SUPFAM" id="SSF53448">
    <property type="entry name" value="Nucleotide-diphospho-sugar transferases"/>
    <property type="match status" value="1"/>
</dbReference>
<evidence type="ECO:0000256" key="3">
    <source>
        <dbReference type="ARBA" id="ARBA00022679"/>
    </source>
</evidence>
<dbReference type="Pfam" id="PF00535">
    <property type="entry name" value="Glycos_transf_2"/>
    <property type="match status" value="1"/>
</dbReference>
<evidence type="ECO:0000256" key="1">
    <source>
        <dbReference type="ARBA" id="ARBA00022475"/>
    </source>
</evidence>
<dbReference type="PANTHER" id="PTHR48090">
    <property type="entry name" value="UNDECAPRENYL-PHOSPHATE 4-DEOXY-4-FORMAMIDO-L-ARABINOSE TRANSFERASE-RELATED"/>
    <property type="match status" value="1"/>
</dbReference>
<dbReference type="InterPro" id="IPR029044">
    <property type="entry name" value="Nucleotide-diphossugar_trans"/>
</dbReference>
<protein>
    <submittedName>
        <fullName evidence="9">Glycosyltransferase family 2 protein</fullName>
    </submittedName>
</protein>
<comment type="caution">
    <text evidence="9">The sequence shown here is derived from an EMBL/GenBank/DDBJ whole genome shotgun (WGS) entry which is preliminary data.</text>
</comment>
<keyword evidence="3 9" id="KW-0808">Transferase</keyword>
<keyword evidence="7" id="KW-0472">Membrane</keyword>
<dbReference type="GO" id="GO:0099621">
    <property type="term" value="F:undecaprenyl-phosphate 4-deoxy-4-formamido-L-arabinose transferase activity"/>
    <property type="evidence" value="ECO:0007669"/>
    <property type="project" value="TreeGrafter"/>
</dbReference>
<keyword evidence="6" id="KW-1133">Transmembrane helix</keyword>
<evidence type="ECO:0000256" key="5">
    <source>
        <dbReference type="ARBA" id="ARBA00022985"/>
    </source>
</evidence>
<evidence type="ECO:0000256" key="7">
    <source>
        <dbReference type="ARBA" id="ARBA00023136"/>
    </source>
</evidence>
<evidence type="ECO:0000256" key="4">
    <source>
        <dbReference type="ARBA" id="ARBA00022692"/>
    </source>
</evidence>
<keyword evidence="1" id="KW-1003">Cell membrane</keyword>
<dbReference type="Proteomes" id="UP000289411">
    <property type="component" value="Unassembled WGS sequence"/>
</dbReference>
<keyword evidence="2" id="KW-0328">Glycosyltransferase</keyword>
<keyword evidence="10" id="KW-1185">Reference proteome</keyword>
<organism evidence="9 10">
    <name type="scientific">Lichenibacterium ramalinae</name>
    <dbReference type="NCBI Taxonomy" id="2316527"/>
    <lineage>
        <taxon>Bacteria</taxon>
        <taxon>Pseudomonadati</taxon>
        <taxon>Pseudomonadota</taxon>
        <taxon>Alphaproteobacteria</taxon>
        <taxon>Hyphomicrobiales</taxon>
        <taxon>Lichenihabitantaceae</taxon>
        <taxon>Lichenibacterium</taxon>
    </lineage>
</organism>
<dbReference type="PANTHER" id="PTHR48090:SF3">
    <property type="entry name" value="UNDECAPRENYL-PHOSPHATE 4-DEOXY-4-FORMAMIDO-L-ARABINOSE TRANSFERASE"/>
    <property type="match status" value="1"/>
</dbReference>
<dbReference type="OrthoDB" id="9807795at2"/>
<reference evidence="9 10" key="2">
    <citation type="submission" date="2019-02" db="EMBL/GenBank/DDBJ databases">
        <title>'Lichenibacterium ramalinii' gen. nov. sp. nov., 'Lichenibacterium minor' gen. nov. sp. nov.</title>
        <authorList>
            <person name="Pankratov T."/>
        </authorList>
    </citation>
    <scope>NUCLEOTIDE SEQUENCE [LARGE SCALE GENOMIC DNA]</scope>
    <source>
        <strain evidence="9 10">RmlP001</strain>
    </source>
</reference>
<dbReference type="FunFam" id="3.90.550.10:FF:000170">
    <property type="entry name" value="Dolichol-phosphate mannosyltransferase"/>
    <property type="match status" value="1"/>
</dbReference>
<evidence type="ECO:0000313" key="9">
    <source>
        <dbReference type="EMBL" id="RYB04230.1"/>
    </source>
</evidence>
<name>A0A4Q2RAV4_9HYPH</name>
<proteinExistence type="predicted"/>
<dbReference type="GO" id="GO:0009103">
    <property type="term" value="P:lipopolysaccharide biosynthetic process"/>
    <property type="evidence" value="ECO:0007669"/>
    <property type="project" value="UniProtKB-KW"/>
</dbReference>
<dbReference type="RefSeq" id="WP_129219926.1">
    <property type="nucleotide sequence ID" value="NZ_QYBC01000011.1"/>
</dbReference>
<sequence length="250" mass="27597">MPQPEPAPLAVTLVIPVFNEAGNLTPLMAEIDRALAGHAFEVIVVDDGSTDGTAREVEALAGRHPWLRRLRHETSCGKSAAIKTAATRARAPLLVTLDGDGQNDPAFIPSFLARMAEVGPACGLVHGQRLGRKDTPFKRLQSRTANAIRRAILRDGTRDTGCGFTCIRRDVYMNLPFFDALHRFLPALVRRDGYVIAHVDVVDRPRLSGTSKYGFFDRLAAGIVDLLGVGWLLMRRRRLPRVEELETRVL</sequence>
<accession>A0A4Q2RAV4</accession>
<evidence type="ECO:0000256" key="2">
    <source>
        <dbReference type="ARBA" id="ARBA00022676"/>
    </source>
</evidence>
<dbReference type="EMBL" id="QYBC01000011">
    <property type="protein sequence ID" value="RYB04230.1"/>
    <property type="molecule type" value="Genomic_DNA"/>
</dbReference>
<dbReference type="InterPro" id="IPR050256">
    <property type="entry name" value="Glycosyltransferase_2"/>
</dbReference>
<keyword evidence="4" id="KW-0812">Transmembrane</keyword>
<dbReference type="Gene3D" id="3.90.550.10">
    <property type="entry name" value="Spore Coat Polysaccharide Biosynthesis Protein SpsA, Chain A"/>
    <property type="match status" value="1"/>
</dbReference>
<feature type="domain" description="Glycosyltransferase 2-like" evidence="8">
    <location>
        <begin position="13"/>
        <end position="173"/>
    </location>
</feature>
<dbReference type="CDD" id="cd04179">
    <property type="entry name" value="DPM_DPG-synthase_like"/>
    <property type="match status" value="1"/>
</dbReference>
<evidence type="ECO:0000259" key="8">
    <source>
        <dbReference type="Pfam" id="PF00535"/>
    </source>
</evidence>
<evidence type="ECO:0000256" key="6">
    <source>
        <dbReference type="ARBA" id="ARBA00022989"/>
    </source>
</evidence>
<keyword evidence="5" id="KW-0448">Lipopolysaccharide biosynthesis</keyword>
<evidence type="ECO:0000313" key="10">
    <source>
        <dbReference type="Proteomes" id="UP000289411"/>
    </source>
</evidence>
<dbReference type="InterPro" id="IPR001173">
    <property type="entry name" value="Glyco_trans_2-like"/>
</dbReference>
<gene>
    <name evidence="9" type="ORF">D3272_13820</name>
</gene>
<dbReference type="AlphaFoldDB" id="A0A4Q2RAV4"/>